<dbReference type="EMBL" id="KQ254468">
    <property type="protein sequence ID" value="KNC69552.1"/>
    <property type="molecule type" value="Genomic_DNA"/>
</dbReference>
<evidence type="ECO:0000313" key="1">
    <source>
        <dbReference type="EMBL" id="KNC69552.1"/>
    </source>
</evidence>
<dbReference type="SUPFAM" id="SSF51905">
    <property type="entry name" value="FAD/NAD(P)-binding domain"/>
    <property type="match status" value="1"/>
</dbReference>
<feature type="non-terminal residue" evidence="1">
    <location>
        <position position="94"/>
    </location>
</feature>
<reference evidence="1 2" key="1">
    <citation type="submission" date="2011-02" db="EMBL/GenBank/DDBJ databases">
        <title>The Genome Sequence of Sphaeroforma arctica JP610.</title>
        <authorList>
            <consortium name="The Broad Institute Genome Sequencing Platform"/>
            <person name="Russ C."/>
            <person name="Cuomo C."/>
            <person name="Young S.K."/>
            <person name="Zeng Q."/>
            <person name="Gargeya S."/>
            <person name="Alvarado L."/>
            <person name="Berlin A."/>
            <person name="Chapman S.B."/>
            <person name="Chen Z."/>
            <person name="Freedman E."/>
            <person name="Gellesch M."/>
            <person name="Goldberg J."/>
            <person name="Griggs A."/>
            <person name="Gujja S."/>
            <person name="Heilman E."/>
            <person name="Heiman D."/>
            <person name="Howarth C."/>
            <person name="Mehta T."/>
            <person name="Neiman D."/>
            <person name="Pearson M."/>
            <person name="Roberts A."/>
            <person name="Saif S."/>
            <person name="Shea T."/>
            <person name="Shenoy N."/>
            <person name="Sisk P."/>
            <person name="Stolte C."/>
            <person name="Sykes S."/>
            <person name="White J."/>
            <person name="Yandava C."/>
            <person name="Burger G."/>
            <person name="Gray M.W."/>
            <person name="Holland P.W.H."/>
            <person name="King N."/>
            <person name="Lang F.B.F."/>
            <person name="Roger A.J."/>
            <person name="Ruiz-Trillo I."/>
            <person name="Haas B."/>
            <person name="Nusbaum C."/>
            <person name="Birren B."/>
        </authorList>
    </citation>
    <scope>NUCLEOTIDE SEQUENCE [LARGE SCALE GENOMIC DNA]</scope>
    <source>
        <strain evidence="1 2">JP610</strain>
    </source>
</reference>
<dbReference type="Proteomes" id="UP000054560">
    <property type="component" value="Unassembled WGS sequence"/>
</dbReference>
<name>A0A0L0EYJ7_9EUKA</name>
<dbReference type="Gene3D" id="3.50.50.100">
    <property type="match status" value="1"/>
</dbReference>
<keyword evidence="2" id="KW-1185">Reference proteome</keyword>
<protein>
    <recommendedName>
        <fullName evidence="3">FAD/NAD(P)-binding domain-containing protein</fullName>
    </recommendedName>
</protein>
<dbReference type="GeneID" id="25918440"/>
<organism evidence="1 2">
    <name type="scientific">Sphaeroforma arctica JP610</name>
    <dbReference type="NCBI Taxonomy" id="667725"/>
    <lineage>
        <taxon>Eukaryota</taxon>
        <taxon>Ichthyosporea</taxon>
        <taxon>Ichthyophonida</taxon>
        <taxon>Sphaeroforma</taxon>
    </lineage>
</organism>
<evidence type="ECO:0008006" key="3">
    <source>
        <dbReference type="Google" id="ProtNLM"/>
    </source>
</evidence>
<dbReference type="RefSeq" id="XP_014143454.1">
    <property type="nucleotide sequence ID" value="XM_014287979.1"/>
</dbReference>
<sequence length="94" mass="10045">MGQALTPGSHTVPSADEPGFSSFIAQNKLHVDHLLRVVSSDNVYAVGDVAVIPGESCDKTVLPATWSADAAAKNVLRVIDHSDEKLYPSMRMPN</sequence>
<proteinExistence type="predicted"/>
<evidence type="ECO:0000313" key="2">
    <source>
        <dbReference type="Proteomes" id="UP000054560"/>
    </source>
</evidence>
<accession>A0A0L0EYJ7</accession>
<dbReference type="AlphaFoldDB" id="A0A0L0EYJ7"/>
<gene>
    <name evidence="1" type="ORF">SARC_17936</name>
</gene>
<dbReference type="InterPro" id="IPR036188">
    <property type="entry name" value="FAD/NAD-bd_sf"/>
</dbReference>